<evidence type="ECO:0000256" key="1">
    <source>
        <dbReference type="ARBA" id="ARBA00004651"/>
    </source>
</evidence>
<feature type="transmembrane region" description="Helical" evidence="6">
    <location>
        <begin position="32"/>
        <end position="50"/>
    </location>
</feature>
<dbReference type="InterPro" id="IPR032816">
    <property type="entry name" value="VTT_dom"/>
</dbReference>
<evidence type="ECO:0000313" key="10">
    <source>
        <dbReference type="EMBL" id="CAB5013545.1"/>
    </source>
</evidence>
<feature type="domain" description="VTT" evidence="7">
    <location>
        <begin position="57"/>
        <end position="191"/>
    </location>
</feature>
<keyword evidence="5 6" id="KW-0472">Membrane</keyword>
<dbReference type="EMBL" id="CAFABE010000025">
    <property type="protein sequence ID" value="CAB4825435.1"/>
    <property type="molecule type" value="Genomic_DNA"/>
</dbReference>
<dbReference type="InterPro" id="IPR051311">
    <property type="entry name" value="DedA_domain"/>
</dbReference>
<evidence type="ECO:0000313" key="8">
    <source>
        <dbReference type="EMBL" id="CAB4825435.1"/>
    </source>
</evidence>
<name>A0A6J7Q9H0_9ZZZZ</name>
<evidence type="ECO:0000256" key="2">
    <source>
        <dbReference type="ARBA" id="ARBA00022475"/>
    </source>
</evidence>
<evidence type="ECO:0000256" key="6">
    <source>
        <dbReference type="SAM" id="Phobius"/>
    </source>
</evidence>
<organism evidence="10">
    <name type="scientific">freshwater metagenome</name>
    <dbReference type="NCBI Taxonomy" id="449393"/>
    <lineage>
        <taxon>unclassified sequences</taxon>
        <taxon>metagenomes</taxon>
        <taxon>ecological metagenomes</taxon>
    </lineage>
</organism>
<keyword evidence="3 6" id="KW-0812">Transmembrane</keyword>
<keyword evidence="2" id="KW-1003">Cell membrane</keyword>
<keyword evidence="4 6" id="KW-1133">Transmembrane helix</keyword>
<dbReference type="Pfam" id="PF09335">
    <property type="entry name" value="VTT_dom"/>
    <property type="match status" value="1"/>
</dbReference>
<dbReference type="AlphaFoldDB" id="A0A6J7Q9H0"/>
<comment type="subcellular location">
    <subcellularLocation>
        <location evidence="1">Cell membrane</location>
        <topology evidence="1">Multi-pass membrane protein</topology>
    </subcellularLocation>
</comment>
<evidence type="ECO:0000256" key="4">
    <source>
        <dbReference type="ARBA" id="ARBA00022989"/>
    </source>
</evidence>
<dbReference type="GO" id="GO:0005886">
    <property type="term" value="C:plasma membrane"/>
    <property type="evidence" value="ECO:0007669"/>
    <property type="project" value="UniProtKB-SubCell"/>
</dbReference>
<feature type="transmembrane region" description="Helical" evidence="6">
    <location>
        <begin position="85"/>
        <end position="107"/>
    </location>
</feature>
<dbReference type="PANTHER" id="PTHR42709">
    <property type="entry name" value="ALKALINE PHOSPHATASE LIKE PROTEIN"/>
    <property type="match status" value="1"/>
</dbReference>
<dbReference type="PANTHER" id="PTHR42709:SF6">
    <property type="entry name" value="UNDECAPRENYL PHOSPHATE TRANSPORTER A"/>
    <property type="match status" value="1"/>
</dbReference>
<protein>
    <submittedName>
        <fullName evidence="10">Unannotated protein</fullName>
    </submittedName>
</protein>
<feature type="transmembrane region" description="Helical" evidence="6">
    <location>
        <begin position="171"/>
        <end position="194"/>
    </location>
</feature>
<evidence type="ECO:0000313" key="9">
    <source>
        <dbReference type="EMBL" id="CAB4867793.1"/>
    </source>
</evidence>
<evidence type="ECO:0000256" key="3">
    <source>
        <dbReference type="ARBA" id="ARBA00022692"/>
    </source>
</evidence>
<accession>A0A6J7Q9H0</accession>
<reference evidence="10" key="1">
    <citation type="submission" date="2020-05" db="EMBL/GenBank/DDBJ databases">
        <authorList>
            <person name="Chiriac C."/>
            <person name="Salcher M."/>
            <person name="Ghai R."/>
            <person name="Kavagutti S V."/>
        </authorList>
    </citation>
    <scope>NUCLEOTIDE SEQUENCE</scope>
</reference>
<evidence type="ECO:0000259" key="7">
    <source>
        <dbReference type="Pfam" id="PF09335"/>
    </source>
</evidence>
<feature type="transmembrane region" description="Helical" evidence="6">
    <location>
        <begin position="206"/>
        <end position="224"/>
    </location>
</feature>
<evidence type="ECO:0000256" key="5">
    <source>
        <dbReference type="ARBA" id="ARBA00023136"/>
    </source>
</evidence>
<gene>
    <name evidence="8" type="ORF">UFOPK3164_00715</name>
    <name evidence="9" type="ORF">UFOPK3427_00601</name>
    <name evidence="10" type="ORF">UFOPK4112_00456</name>
</gene>
<proteinExistence type="predicted"/>
<dbReference type="EMBL" id="CAFBLT010000001">
    <property type="protein sequence ID" value="CAB4867793.1"/>
    <property type="molecule type" value="Genomic_DNA"/>
</dbReference>
<dbReference type="EMBL" id="CAFBPM010000003">
    <property type="protein sequence ID" value="CAB5013545.1"/>
    <property type="molecule type" value="Genomic_DNA"/>
</dbReference>
<sequence length="243" mass="26346">MVVSKTSKIVDAEEFSGVSLPKSAFFGETVLMQHYLITYGYIAVFVLTVLESACFPIPSEVTLAFGGALCSTSFAASSGDEPLNLVLVIVIGIIGSVVGSFVAYVVGRTGGRAVVDRWGKYVFLTHTDLDKAHAWFEKRGDVAVLVGRVIPLVRSVISLPAGVAEMQPVRFGIFTTLGVSVWVSLFTILGYVFSDHYEEWTKGVSWVGYVVGAVIAIAIAVFIYHRYQLVKKERGTRGKHAAK</sequence>